<comment type="similarity">
    <text evidence="2">Belongs to the UPF0382 family.</text>
</comment>
<proteinExistence type="inferred from homology"/>
<comment type="subcellular location">
    <subcellularLocation>
        <location evidence="1">Membrane</location>
        <topology evidence="1">Multi-pass membrane protein</topology>
    </subcellularLocation>
</comment>
<dbReference type="InterPro" id="IPR006696">
    <property type="entry name" value="DUF423"/>
</dbReference>
<feature type="transmembrane region" description="Helical" evidence="6">
    <location>
        <begin position="73"/>
        <end position="92"/>
    </location>
</feature>
<reference evidence="8" key="1">
    <citation type="journal article" date="2019" name="Int. J. Syst. Evol. Microbiol.">
        <title>The Global Catalogue of Microorganisms (GCM) 10K type strain sequencing project: providing services to taxonomists for standard genome sequencing and annotation.</title>
        <authorList>
            <consortium name="The Broad Institute Genomics Platform"/>
            <consortium name="The Broad Institute Genome Sequencing Center for Infectious Disease"/>
            <person name="Wu L."/>
            <person name="Ma J."/>
        </authorList>
    </citation>
    <scope>NUCLEOTIDE SEQUENCE [LARGE SCALE GENOMIC DNA]</scope>
    <source>
        <strain evidence="8">CGMCC 4.1469</strain>
    </source>
</reference>
<keyword evidence="4 6" id="KW-1133">Transmembrane helix</keyword>
<dbReference type="PANTHER" id="PTHR43461:SF1">
    <property type="entry name" value="TRANSMEMBRANE PROTEIN 256"/>
    <property type="match status" value="1"/>
</dbReference>
<keyword evidence="5 6" id="KW-0472">Membrane</keyword>
<evidence type="ECO:0000256" key="3">
    <source>
        <dbReference type="ARBA" id="ARBA00022692"/>
    </source>
</evidence>
<dbReference type="Proteomes" id="UP001596052">
    <property type="component" value="Unassembled WGS sequence"/>
</dbReference>
<organism evidence="7 8">
    <name type="scientific">Prosthecobacter fluviatilis</name>
    <dbReference type="NCBI Taxonomy" id="445931"/>
    <lineage>
        <taxon>Bacteria</taxon>
        <taxon>Pseudomonadati</taxon>
        <taxon>Verrucomicrobiota</taxon>
        <taxon>Verrucomicrobiia</taxon>
        <taxon>Verrucomicrobiales</taxon>
        <taxon>Verrucomicrobiaceae</taxon>
        <taxon>Prosthecobacter</taxon>
    </lineage>
</organism>
<sequence>MQPDSFRLRLSALMGFLAIALGASGAHGKVHDKLVAAGELAHWETAVQYHLPHAVLLLLLTLLASAKPLVVWAWRLFFMGIVLFSGSLYVLAYTSTKWLGAITPLGGLSFMGGWLLIAMSAKGK</sequence>
<evidence type="ECO:0000256" key="2">
    <source>
        <dbReference type="ARBA" id="ARBA00009694"/>
    </source>
</evidence>
<feature type="transmembrane region" description="Helical" evidence="6">
    <location>
        <begin position="98"/>
        <end position="118"/>
    </location>
</feature>
<evidence type="ECO:0000256" key="6">
    <source>
        <dbReference type="SAM" id="Phobius"/>
    </source>
</evidence>
<dbReference type="EMBL" id="JBHSMQ010000004">
    <property type="protein sequence ID" value="MFC5455798.1"/>
    <property type="molecule type" value="Genomic_DNA"/>
</dbReference>
<keyword evidence="3 6" id="KW-0812">Transmembrane</keyword>
<feature type="transmembrane region" description="Helical" evidence="6">
    <location>
        <begin position="49"/>
        <end position="66"/>
    </location>
</feature>
<dbReference type="Pfam" id="PF04241">
    <property type="entry name" value="DUF423"/>
    <property type="match status" value="1"/>
</dbReference>
<dbReference type="RefSeq" id="WP_377167230.1">
    <property type="nucleotide sequence ID" value="NZ_JBHSMQ010000004.1"/>
</dbReference>
<evidence type="ECO:0000256" key="5">
    <source>
        <dbReference type="ARBA" id="ARBA00023136"/>
    </source>
</evidence>
<name>A0ABW0KSS9_9BACT</name>
<protein>
    <submittedName>
        <fullName evidence="7">DUF423 domain-containing protein</fullName>
    </submittedName>
</protein>
<gene>
    <name evidence="7" type="ORF">ACFQDI_13100</name>
</gene>
<accession>A0ABW0KSS9</accession>
<keyword evidence="8" id="KW-1185">Reference proteome</keyword>
<evidence type="ECO:0000313" key="8">
    <source>
        <dbReference type="Proteomes" id="UP001596052"/>
    </source>
</evidence>
<dbReference type="PANTHER" id="PTHR43461">
    <property type="entry name" value="TRANSMEMBRANE PROTEIN 256"/>
    <property type="match status" value="1"/>
</dbReference>
<evidence type="ECO:0000313" key="7">
    <source>
        <dbReference type="EMBL" id="MFC5455798.1"/>
    </source>
</evidence>
<evidence type="ECO:0000256" key="1">
    <source>
        <dbReference type="ARBA" id="ARBA00004141"/>
    </source>
</evidence>
<comment type="caution">
    <text evidence="7">The sequence shown here is derived from an EMBL/GenBank/DDBJ whole genome shotgun (WGS) entry which is preliminary data.</text>
</comment>
<evidence type="ECO:0000256" key="4">
    <source>
        <dbReference type="ARBA" id="ARBA00022989"/>
    </source>
</evidence>